<dbReference type="GeneID" id="70780676"/>
<dbReference type="Proteomes" id="UP000001890">
    <property type="component" value="Chromosome"/>
</dbReference>
<keyword evidence="2" id="KW-1185">Reference proteome</keyword>
<sequence>MTVVFPSGGAAAPTALSAFLRGIERRVAVLAELQSGSLESGAPALAAAMRAFGRHAAALPMTDWPLHFWKLLAAVPMLRQATVTTGGAWPAPFAHLATLQPADRLALLLRIVAGLDEPLAAQVLQLSIADYQQALARACPRDDGGHPDAAAWRALAEAAQQHLRDLPSARLQMLAQLRDAAIIETASPVLVPSRALPAPPVRRAGKRGASRARLAAAVIVVVAVALVGTLCWEHLPSRHAVAAVGDDPHQMLGDIGPVRVEALPPESDTATAPPLPVAAPISLPEPVVDDLDFYAWYAASAPSARIERSPPSAADLADAAAAAVVAPAVIAPSSTLSSALTPVQLHERQVAWQAFEPATQARLRQAATTFAALPVEQQHALRAQFAEMDALERRGWLLGPELGAEFWALQPLFGYVPGVQRQALLNLLRRMPAEQRTHLVLLSQRTPPQDRAGLLRDLLAQSTDSRDTWLRQHVAR</sequence>
<evidence type="ECO:0000313" key="1">
    <source>
        <dbReference type="EMBL" id="CBA17349.1"/>
    </source>
</evidence>
<dbReference type="eggNOG" id="ENOG5030T7W">
    <property type="taxonomic scope" value="Bacteria"/>
</dbReference>
<reference evidence="1 2" key="1">
    <citation type="journal article" date="2009" name="BMC Genomics">
        <title>The complete genome sequence of Xanthomonas albilineans provides new insights into the reductive genome evolution of the xylem-limited Xanthomonadaceae.</title>
        <authorList>
            <person name="Pieretti I."/>
            <person name="Royer M."/>
            <person name="Barbe V."/>
            <person name="Carrere S."/>
            <person name="Koebnik R."/>
            <person name="Cociancich S."/>
            <person name="Couloux A."/>
            <person name="Darrasse A."/>
            <person name="Gouzy J."/>
            <person name="Jacques M.A."/>
            <person name="Lauber E."/>
            <person name="Manceau C."/>
            <person name="Mangenot S."/>
            <person name="Poussier S."/>
            <person name="Segurens B."/>
            <person name="Szurek B."/>
            <person name="Verdier V."/>
            <person name="Arlat M."/>
            <person name="Rott P."/>
        </authorList>
    </citation>
    <scope>NUCLEOTIDE SEQUENCE [LARGE SCALE GENOMIC DNA]</scope>
    <source>
        <strain evidence="2">GPE PC73 / CFBP 7063</strain>
    </source>
</reference>
<dbReference type="KEGG" id="xal:XALC_2872"/>
<dbReference type="STRING" id="380358.XALC_2872"/>
<dbReference type="AlphaFoldDB" id="D2UG38"/>
<dbReference type="PATRIC" id="fig|29447.3.peg.2832"/>
<gene>
    <name evidence="1" type="ordered locus">XALc_2872</name>
</gene>
<accession>D2UG38</accession>
<dbReference type="EMBL" id="FP565176">
    <property type="protein sequence ID" value="CBA17349.1"/>
    <property type="molecule type" value="Genomic_DNA"/>
</dbReference>
<name>D2UG38_XANAP</name>
<evidence type="ECO:0000313" key="2">
    <source>
        <dbReference type="Proteomes" id="UP000001890"/>
    </source>
</evidence>
<dbReference type="RefSeq" id="WP_012917342.1">
    <property type="nucleotide sequence ID" value="NC_013722.1"/>
</dbReference>
<organism evidence="1 2">
    <name type="scientific">Xanthomonas albilineans (strain GPE PC73 / CFBP 7063)</name>
    <dbReference type="NCBI Taxonomy" id="380358"/>
    <lineage>
        <taxon>Bacteria</taxon>
        <taxon>Pseudomonadati</taxon>
        <taxon>Pseudomonadota</taxon>
        <taxon>Gammaproteobacteria</taxon>
        <taxon>Lysobacterales</taxon>
        <taxon>Lysobacteraceae</taxon>
        <taxon>Xanthomonas</taxon>
    </lineage>
</organism>
<proteinExistence type="predicted"/>
<protein>
    <submittedName>
        <fullName evidence="1">Putative peptidase protein</fullName>
    </submittedName>
</protein>